<name>A0A9P1C8E5_9DINO</name>
<evidence type="ECO:0000313" key="5">
    <source>
        <dbReference type="Proteomes" id="UP001152797"/>
    </source>
</evidence>
<accession>A0A9P1C8E5</accession>
<dbReference type="InterPro" id="IPR012337">
    <property type="entry name" value="RNaseH-like_sf"/>
</dbReference>
<evidence type="ECO:0000313" key="3">
    <source>
        <dbReference type="EMBL" id="CAL1139051.1"/>
    </source>
</evidence>
<keyword evidence="4" id="KW-0067">ATP-binding</keyword>
<evidence type="ECO:0000313" key="4">
    <source>
        <dbReference type="EMBL" id="CAL4772988.1"/>
    </source>
</evidence>
<keyword evidence="5" id="KW-1185">Reference proteome</keyword>
<dbReference type="EMBL" id="CAMXCT030001008">
    <property type="protein sequence ID" value="CAL4772988.1"/>
    <property type="molecule type" value="Genomic_DNA"/>
</dbReference>
<evidence type="ECO:0000313" key="2">
    <source>
        <dbReference type="EMBL" id="CAI3985676.1"/>
    </source>
</evidence>
<comment type="caution">
    <text evidence="2">The sequence shown here is derived from an EMBL/GenBank/DDBJ whole genome shotgun (WGS) entry which is preliminary data.</text>
</comment>
<reference evidence="3" key="2">
    <citation type="submission" date="2024-04" db="EMBL/GenBank/DDBJ databases">
        <authorList>
            <person name="Chen Y."/>
            <person name="Shah S."/>
            <person name="Dougan E. K."/>
            <person name="Thang M."/>
            <person name="Chan C."/>
        </authorList>
    </citation>
    <scope>NUCLEOTIDE SEQUENCE [LARGE SCALE GENOMIC DNA]</scope>
</reference>
<dbReference type="OrthoDB" id="446462at2759"/>
<reference evidence="2" key="1">
    <citation type="submission" date="2022-10" db="EMBL/GenBank/DDBJ databases">
        <authorList>
            <person name="Chen Y."/>
            <person name="Dougan E. K."/>
            <person name="Chan C."/>
            <person name="Rhodes N."/>
            <person name="Thang M."/>
        </authorList>
    </citation>
    <scope>NUCLEOTIDE SEQUENCE</scope>
</reference>
<feature type="region of interest" description="Disordered" evidence="1">
    <location>
        <begin position="471"/>
        <end position="490"/>
    </location>
</feature>
<dbReference type="EMBL" id="CAMXCT010001008">
    <property type="protein sequence ID" value="CAI3985676.1"/>
    <property type="molecule type" value="Genomic_DNA"/>
</dbReference>
<keyword evidence="4" id="KW-0347">Helicase</keyword>
<gene>
    <name evidence="2" type="ORF">C1SCF055_LOCUS13099</name>
</gene>
<dbReference type="Proteomes" id="UP001152797">
    <property type="component" value="Unassembled WGS sequence"/>
</dbReference>
<dbReference type="InterPro" id="IPR036397">
    <property type="entry name" value="RNaseH_sf"/>
</dbReference>
<dbReference type="GO" id="GO:0004386">
    <property type="term" value="F:helicase activity"/>
    <property type="evidence" value="ECO:0007669"/>
    <property type="project" value="UniProtKB-KW"/>
</dbReference>
<keyword evidence="4" id="KW-0378">Hydrolase</keyword>
<sequence>MQFACWDTVLLLRVPNCSELPPWLTQFLESGDDVVKVTASFGVADKRKLQRSFNWDFDAKAVHTSYWDIAELAAAREIPQGMLKMAHHFEIPFQKRKDVGASDWESAGHKGLTAEQREYAANDAFFQLYLLGRLLQVPPLPEKKLLDSWDAISQKMEVSLKRVDNAEYYNKFMALRDVIRDAVDVLSRALGSDGCTNINELKQFKSVQAALKSMAPVQLNAHFLRQNSDVFVCFFRDGTLRVRLQSSESDEDVDGTETAEQDDATFLEKVQESLAAYRHPTGKKRKLGEPLWVPARAILTRAQVERFEKSPENSSIETSYDSEDGMLLRLARHPRAPDDLEYMDEHISKLSRNLDIDVEDAKQRLKSDEKFMQFWSLIRSVEVNSEEERAISRNLGARTQILADAHHLAKRLSSEVPEVSWQEAREGLEKVPWYRHLLGVYLSEGGDRNQDFEECFAAIVRVWPDVQSVQAKRKAKPESGKPSKRSRQALVDSMPCGKFEQLTSLKLHLLTGS</sequence>
<evidence type="ECO:0000256" key="1">
    <source>
        <dbReference type="SAM" id="MobiDB-lite"/>
    </source>
</evidence>
<dbReference type="Gene3D" id="3.30.420.10">
    <property type="entry name" value="Ribonuclease H-like superfamily/Ribonuclease H"/>
    <property type="match status" value="1"/>
</dbReference>
<protein>
    <submittedName>
        <fullName evidence="4">Werner syndrome ATP-dependent helicase-like</fullName>
    </submittedName>
</protein>
<proteinExistence type="predicted"/>
<dbReference type="AlphaFoldDB" id="A0A9P1C8E5"/>
<dbReference type="SUPFAM" id="SSF53098">
    <property type="entry name" value="Ribonuclease H-like"/>
    <property type="match status" value="1"/>
</dbReference>
<organism evidence="2">
    <name type="scientific">Cladocopium goreaui</name>
    <dbReference type="NCBI Taxonomy" id="2562237"/>
    <lineage>
        <taxon>Eukaryota</taxon>
        <taxon>Sar</taxon>
        <taxon>Alveolata</taxon>
        <taxon>Dinophyceae</taxon>
        <taxon>Suessiales</taxon>
        <taxon>Symbiodiniaceae</taxon>
        <taxon>Cladocopium</taxon>
    </lineage>
</organism>
<keyword evidence="4" id="KW-0547">Nucleotide-binding</keyword>
<dbReference type="EMBL" id="CAMXCT020001008">
    <property type="protein sequence ID" value="CAL1139051.1"/>
    <property type="molecule type" value="Genomic_DNA"/>
</dbReference>
<dbReference type="GO" id="GO:0003676">
    <property type="term" value="F:nucleic acid binding"/>
    <property type="evidence" value="ECO:0007669"/>
    <property type="project" value="InterPro"/>
</dbReference>